<sequence length="490" mass="50676">MQIGPSVLTAVAAAAALIPSALGQTKVAIVSSAAKLPPLQNDGSAFYRTFRANDSIAFPFNISTSGPPKTFKTTTGIGMYGWNFLFTGSAYNPSRPLLIVLGSSATRSSDTSDAVSVLTAGMSEGWTYRIRTQSASAQSILSDAGLGVLNIVSPKCYNTTTKSPLRNACLDPKTLHSLRHYRPEVINDVLSQVQTIFGFDTSKVVGAGASMGARGIMRLGTSYPLKAASIVAGGLESNTSTFLQPSLCATVNTCGEPCWDLSLADGQSRPCARPVEDDMLLASRFTTSKVQIYASYGDSVANASTVGIPTCDAINKAATNASTSSTTTSSSTTLSMSSSTVPPSTTDLPPPSSTTTDLPPSSTDVPPPSSTIPPATTDLPPSSTTDVPPPSSTDPPAPSDTPSPSADPSSPSSTDPAPTSDPPSPTPFTVRAVNTTTAVPICQVRIKTTPRLAGTLGPSHTQLCSYSLDAKDMNYLISGYNGRPVTFVSH</sequence>
<dbReference type="EMBL" id="JAPDMZ010000089">
    <property type="protein sequence ID" value="KAK0550648.1"/>
    <property type="molecule type" value="Genomic_DNA"/>
</dbReference>
<feature type="compositionally biased region" description="Low complexity" evidence="1">
    <location>
        <begin position="402"/>
        <end position="418"/>
    </location>
</feature>
<organism evidence="3 4">
    <name type="scientific">Tilletia horrida</name>
    <dbReference type="NCBI Taxonomy" id="155126"/>
    <lineage>
        <taxon>Eukaryota</taxon>
        <taxon>Fungi</taxon>
        <taxon>Dikarya</taxon>
        <taxon>Basidiomycota</taxon>
        <taxon>Ustilaginomycotina</taxon>
        <taxon>Exobasidiomycetes</taxon>
        <taxon>Tilletiales</taxon>
        <taxon>Tilletiaceae</taxon>
        <taxon>Tilletia</taxon>
    </lineage>
</organism>
<keyword evidence="2" id="KW-0732">Signal</keyword>
<evidence type="ECO:0000256" key="2">
    <source>
        <dbReference type="SAM" id="SignalP"/>
    </source>
</evidence>
<dbReference type="InterPro" id="IPR029058">
    <property type="entry name" value="AB_hydrolase_fold"/>
</dbReference>
<accession>A0AAN6JRL3</accession>
<feature type="compositionally biased region" description="Low complexity" evidence="1">
    <location>
        <begin position="322"/>
        <end position="364"/>
    </location>
</feature>
<protein>
    <recommendedName>
        <fullName evidence="5">Feruloyl esterase</fullName>
    </recommendedName>
</protein>
<evidence type="ECO:0000256" key="1">
    <source>
        <dbReference type="SAM" id="MobiDB-lite"/>
    </source>
</evidence>
<name>A0AAN6JRL3_9BASI</name>
<dbReference type="AlphaFoldDB" id="A0AAN6JRL3"/>
<dbReference type="Gene3D" id="3.40.50.1820">
    <property type="entry name" value="alpha/beta hydrolase"/>
    <property type="match status" value="1"/>
</dbReference>
<proteinExistence type="predicted"/>
<dbReference type="SUPFAM" id="SSF53474">
    <property type="entry name" value="alpha/beta-Hydrolases"/>
    <property type="match status" value="1"/>
</dbReference>
<feature type="compositionally biased region" description="Pro residues" evidence="1">
    <location>
        <begin position="387"/>
        <end position="401"/>
    </location>
</feature>
<keyword evidence="4" id="KW-1185">Reference proteome</keyword>
<feature type="region of interest" description="Disordered" evidence="1">
    <location>
        <begin position="319"/>
        <end position="427"/>
    </location>
</feature>
<feature type="compositionally biased region" description="Low complexity" evidence="1">
    <location>
        <begin position="372"/>
        <end position="386"/>
    </location>
</feature>
<evidence type="ECO:0008006" key="5">
    <source>
        <dbReference type="Google" id="ProtNLM"/>
    </source>
</evidence>
<evidence type="ECO:0000313" key="3">
    <source>
        <dbReference type="EMBL" id="KAK0550648.1"/>
    </source>
</evidence>
<feature type="chain" id="PRO_5043053033" description="Feruloyl esterase" evidence="2">
    <location>
        <begin position="24"/>
        <end position="490"/>
    </location>
</feature>
<reference evidence="3" key="1">
    <citation type="journal article" date="2023" name="PhytoFront">
        <title>Draft Genome Resources of Seven Strains of Tilletia horrida, Causal Agent of Kernel Smut of Rice.</title>
        <authorList>
            <person name="Khanal S."/>
            <person name="Antony Babu S."/>
            <person name="Zhou X.G."/>
        </authorList>
    </citation>
    <scope>NUCLEOTIDE SEQUENCE</scope>
    <source>
        <strain evidence="3">TX6</strain>
    </source>
</reference>
<evidence type="ECO:0000313" key="4">
    <source>
        <dbReference type="Proteomes" id="UP001176517"/>
    </source>
</evidence>
<gene>
    <name evidence="3" type="ORF">OC846_003580</name>
</gene>
<feature type="signal peptide" evidence="2">
    <location>
        <begin position="1"/>
        <end position="23"/>
    </location>
</feature>
<comment type="caution">
    <text evidence="3">The sequence shown here is derived from an EMBL/GenBank/DDBJ whole genome shotgun (WGS) entry which is preliminary data.</text>
</comment>
<dbReference type="Proteomes" id="UP001176517">
    <property type="component" value="Unassembled WGS sequence"/>
</dbReference>